<feature type="region of interest" description="Disordered" evidence="1">
    <location>
        <begin position="264"/>
        <end position="285"/>
    </location>
</feature>
<feature type="compositionally biased region" description="Basic and acidic residues" evidence="1">
    <location>
        <begin position="479"/>
        <end position="493"/>
    </location>
</feature>
<feature type="compositionally biased region" description="Low complexity" evidence="1">
    <location>
        <begin position="455"/>
        <end position="473"/>
    </location>
</feature>
<feature type="compositionally biased region" description="Low complexity" evidence="1">
    <location>
        <begin position="318"/>
        <end position="329"/>
    </location>
</feature>
<feature type="region of interest" description="Disordered" evidence="1">
    <location>
        <begin position="306"/>
        <end position="439"/>
    </location>
</feature>
<evidence type="ECO:0000256" key="1">
    <source>
        <dbReference type="SAM" id="MobiDB-lite"/>
    </source>
</evidence>
<feature type="compositionally biased region" description="Pro residues" evidence="1">
    <location>
        <begin position="330"/>
        <end position="354"/>
    </location>
</feature>
<gene>
    <name evidence="2" type="ORF">MSAN_01843600</name>
</gene>
<dbReference type="AlphaFoldDB" id="A0A8H7CST8"/>
<organism evidence="2 3">
    <name type="scientific">Mycena sanguinolenta</name>
    <dbReference type="NCBI Taxonomy" id="230812"/>
    <lineage>
        <taxon>Eukaryota</taxon>
        <taxon>Fungi</taxon>
        <taxon>Dikarya</taxon>
        <taxon>Basidiomycota</taxon>
        <taxon>Agaricomycotina</taxon>
        <taxon>Agaricomycetes</taxon>
        <taxon>Agaricomycetidae</taxon>
        <taxon>Agaricales</taxon>
        <taxon>Marasmiineae</taxon>
        <taxon>Mycenaceae</taxon>
        <taxon>Mycena</taxon>
    </lineage>
</organism>
<evidence type="ECO:0000313" key="3">
    <source>
        <dbReference type="Proteomes" id="UP000623467"/>
    </source>
</evidence>
<feature type="region of interest" description="Disordered" evidence="1">
    <location>
        <begin position="538"/>
        <end position="587"/>
    </location>
</feature>
<dbReference type="OrthoDB" id="3256387at2759"/>
<feature type="compositionally biased region" description="Polar residues" evidence="1">
    <location>
        <begin position="407"/>
        <end position="416"/>
    </location>
</feature>
<reference evidence="2" key="1">
    <citation type="submission" date="2020-05" db="EMBL/GenBank/DDBJ databases">
        <title>Mycena genomes resolve the evolution of fungal bioluminescence.</title>
        <authorList>
            <person name="Tsai I.J."/>
        </authorList>
    </citation>
    <scope>NUCLEOTIDE SEQUENCE</scope>
    <source>
        <strain evidence="2">160909Yilan</strain>
    </source>
</reference>
<feature type="region of interest" description="Disordered" evidence="1">
    <location>
        <begin position="452"/>
        <end position="493"/>
    </location>
</feature>
<sequence>MSHTRRSSLLVQAGDAISLWSSKARRRPSIRQSSAPATTTVLAFDHVIDISAPPPDEEEEERQRLRDAAAHSIGLAPLLEAPDAEPLVEEEAAITTVVLPPFPASKAALAPYTVLTATLPKYYPPSSLRIFALAKQWKTRDLLLSVPTSAGSSHLHLFKGAGDELERLEISAESVVFVAETPPASSVLAAAEEGRHVVKVAGLDVGARRRDWNVSDDAGAHGVAPPPHPKRCAELDRCRQERDPRAAVRLFSFSPVTPVSVVTQRAGLAPTPNTGGTDAGARREPRGDMDVMLTLRMHAAVASTNANTNAIPPPPSSPTTTSPTSHNPTSAPPTPPTARPLALPQPQPPTPTSPTSPYSSQAQGGYAASLAPSVSSRSVRSVATAPALSPTSPSSSHANSSSSPTSGANGARSQPPTLRPDSSGGKSIGTVASERGSTGRSAVAALKGLFARPRSSSGASVSSMGSMGSASTSLFHGSAPDDDRQRDRGDRERTDSFARMGSLLASASASGSASGHSAVLERRIVATGSRDVVDVPPPLANGHHPHSHANGHAHVQSVSGKRRLGRGRAHEKTEHVQSWGVQHEHAH</sequence>
<feature type="compositionally biased region" description="Low complexity" evidence="1">
    <location>
        <begin position="355"/>
        <end position="406"/>
    </location>
</feature>
<name>A0A8H7CST8_9AGAR</name>
<evidence type="ECO:0000313" key="2">
    <source>
        <dbReference type="EMBL" id="KAF7346168.1"/>
    </source>
</evidence>
<keyword evidence="3" id="KW-1185">Reference proteome</keyword>
<protein>
    <submittedName>
        <fullName evidence="2">Uncharacterized protein</fullName>
    </submittedName>
</protein>
<dbReference type="Proteomes" id="UP000623467">
    <property type="component" value="Unassembled WGS sequence"/>
</dbReference>
<proteinExistence type="predicted"/>
<accession>A0A8H7CST8</accession>
<comment type="caution">
    <text evidence="2">The sequence shown here is derived from an EMBL/GenBank/DDBJ whole genome shotgun (WGS) entry which is preliminary data.</text>
</comment>
<dbReference type="EMBL" id="JACAZH010000019">
    <property type="protein sequence ID" value="KAF7346168.1"/>
    <property type="molecule type" value="Genomic_DNA"/>
</dbReference>